<protein>
    <submittedName>
        <fullName evidence="3">Gamma-glutamyl-gamma-aminobutyrate hydrolase family protein</fullName>
    </submittedName>
</protein>
<dbReference type="SUPFAM" id="SSF52317">
    <property type="entry name" value="Class I glutamine amidotransferase-like"/>
    <property type="match status" value="1"/>
</dbReference>
<dbReference type="RefSeq" id="WP_262599327.1">
    <property type="nucleotide sequence ID" value="NZ_CP103300.1"/>
</dbReference>
<proteinExistence type="predicted"/>
<keyword evidence="1" id="KW-0315">Glutamine amidotransferase</keyword>
<dbReference type="Proteomes" id="UP001163255">
    <property type="component" value="Chromosome"/>
</dbReference>
<accession>A0ABY6GW87</accession>
<dbReference type="Gene3D" id="3.40.50.880">
    <property type="match status" value="1"/>
</dbReference>
<evidence type="ECO:0000313" key="3">
    <source>
        <dbReference type="EMBL" id="UYM16935.1"/>
    </source>
</evidence>
<dbReference type="PANTHER" id="PTHR43418:SF4">
    <property type="entry name" value="MULTIFUNCTIONAL TRYPTOPHAN BIOSYNTHESIS PROTEIN"/>
    <property type="match status" value="1"/>
</dbReference>
<name>A0ABY6GW87_9GAMM</name>
<keyword evidence="3" id="KW-0378">Hydrolase</keyword>
<dbReference type="InterPro" id="IPR029062">
    <property type="entry name" value="Class_I_gatase-like"/>
</dbReference>
<dbReference type="PRINTS" id="PR00096">
    <property type="entry name" value="GATASE"/>
</dbReference>
<evidence type="ECO:0000313" key="4">
    <source>
        <dbReference type="Proteomes" id="UP001163255"/>
    </source>
</evidence>
<keyword evidence="4" id="KW-1185">Reference proteome</keyword>
<dbReference type="PROSITE" id="PS51273">
    <property type="entry name" value="GATASE_TYPE_1"/>
    <property type="match status" value="1"/>
</dbReference>
<dbReference type="InterPro" id="IPR050472">
    <property type="entry name" value="Anth_synth/Amidotransfase"/>
</dbReference>
<dbReference type="EMBL" id="CP103300">
    <property type="protein sequence ID" value="UYM16935.1"/>
    <property type="molecule type" value="Genomic_DNA"/>
</dbReference>
<evidence type="ECO:0000256" key="1">
    <source>
        <dbReference type="ARBA" id="ARBA00022962"/>
    </source>
</evidence>
<evidence type="ECO:0000259" key="2">
    <source>
        <dbReference type="Pfam" id="PF00117"/>
    </source>
</evidence>
<dbReference type="InterPro" id="IPR017926">
    <property type="entry name" value="GATASE"/>
</dbReference>
<gene>
    <name evidence="3" type="ORF">NX720_03145</name>
</gene>
<feature type="domain" description="Glutamine amidotransferase" evidence="2">
    <location>
        <begin position="32"/>
        <end position="187"/>
    </location>
</feature>
<dbReference type="PANTHER" id="PTHR43418">
    <property type="entry name" value="MULTIFUNCTIONAL TRYPTOPHAN BIOSYNTHESIS PROTEIN-RELATED"/>
    <property type="match status" value="1"/>
</dbReference>
<dbReference type="GO" id="GO:0016787">
    <property type="term" value="F:hydrolase activity"/>
    <property type="evidence" value="ECO:0007669"/>
    <property type="project" value="UniProtKB-KW"/>
</dbReference>
<organism evidence="3 4">
    <name type="scientific">Endozoicomonas euniceicola</name>
    <dbReference type="NCBI Taxonomy" id="1234143"/>
    <lineage>
        <taxon>Bacteria</taxon>
        <taxon>Pseudomonadati</taxon>
        <taxon>Pseudomonadota</taxon>
        <taxon>Gammaproteobacteria</taxon>
        <taxon>Oceanospirillales</taxon>
        <taxon>Endozoicomonadaceae</taxon>
        <taxon>Endozoicomonas</taxon>
    </lineage>
</organism>
<reference evidence="3" key="1">
    <citation type="submission" date="2022-10" db="EMBL/GenBank/DDBJ databases">
        <title>Completed Genome Sequence of two octocoral isolated bacterium, Endozoicomonas euniceicola EF212T and Endozoicomonas gorgoniicola PS125T.</title>
        <authorList>
            <person name="Chiou Y.-J."/>
            <person name="Chen Y.-H."/>
        </authorList>
    </citation>
    <scope>NUCLEOTIDE SEQUENCE</scope>
    <source>
        <strain evidence="3">EF212</strain>
    </source>
</reference>
<dbReference type="Pfam" id="PF00117">
    <property type="entry name" value="GATase"/>
    <property type="match status" value="1"/>
</dbReference>
<sequence length="201" mass="22258">MNSKDIVTINCGSDKFPKIVNIAEYHGYKTISIDLQDANQWDFTGSTAVIISGGPHLFTESPQKHDQLMQSFQFLKHLELPTLGICLGHQAIALTFGGQVHRGEERRKSDNITVITPHPLFANLPSNQFSEDHCEGIHPSKTMQVLAQSDYYSVEAFQITDRPLLGVQFHPETSGEQGAQLIGNFLLWAEQPAMPGLNSQG</sequence>